<dbReference type="GO" id="GO:0008233">
    <property type="term" value="F:peptidase activity"/>
    <property type="evidence" value="ECO:0007669"/>
    <property type="project" value="UniProtKB-KW"/>
</dbReference>
<evidence type="ECO:0000256" key="2">
    <source>
        <dbReference type="ARBA" id="ARBA00022840"/>
    </source>
</evidence>
<dbReference type="GO" id="GO:0034605">
    <property type="term" value="P:cellular response to heat"/>
    <property type="evidence" value="ECO:0007669"/>
    <property type="project" value="TreeGrafter"/>
</dbReference>
<reference evidence="4" key="1">
    <citation type="journal article" date="2015" name="Parasit. Vectors">
        <title>Characterization and annotation of Babesia orientalis apicoplast genome.</title>
        <authorList>
            <person name="Huang Y."/>
            <person name="He L."/>
            <person name="Hu J."/>
            <person name="He P."/>
            <person name="He J."/>
            <person name="Yu L."/>
            <person name="Malobi N."/>
            <person name="Zhou Y."/>
            <person name="Shen B."/>
            <person name="Zhao J."/>
        </authorList>
    </citation>
    <scope>NUCLEOTIDE SEQUENCE</scope>
    <source>
        <strain evidence="4">Wuhan</strain>
    </source>
</reference>
<dbReference type="GO" id="GO:0016887">
    <property type="term" value="F:ATP hydrolysis activity"/>
    <property type="evidence" value="ECO:0007669"/>
    <property type="project" value="InterPro"/>
</dbReference>
<dbReference type="PANTHER" id="PTHR11638">
    <property type="entry name" value="ATP-DEPENDENT CLP PROTEASE"/>
    <property type="match status" value="1"/>
</dbReference>
<evidence type="ECO:0000256" key="1">
    <source>
        <dbReference type="ARBA" id="ARBA00022741"/>
    </source>
</evidence>
<keyword evidence="4" id="KW-0645">Protease</keyword>
<dbReference type="SMART" id="SM00382">
    <property type="entry name" value="AAA"/>
    <property type="match status" value="1"/>
</dbReference>
<keyword evidence="1" id="KW-0547">Nucleotide-binding</keyword>
<dbReference type="InterPro" id="IPR003959">
    <property type="entry name" value="ATPase_AAA_core"/>
</dbReference>
<dbReference type="PRINTS" id="PR00300">
    <property type="entry name" value="CLPPROTEASEA"/>
</dbReference>
<dbReference type="Pfam" id="PF07724">
    <property type="entry name" value="AAA_2"/>
    <property type="match status" value="1"/>
</dbReference>
<dbReference type="Gene3D" id="3.40.50.300">
    <property type="entry name" value="P-loop containing nucleotide triphosphate hydrolases"/>
    <property type="match status" value="1"/>
</dbReference>
<evidence type="ECO:0000259" key="3">
    <source>
        <dbReference type="SMART" id="SM00382"/>
    </source>
</evidence>
<keyword evidence="4" id="KW-0378">Hydrolase</keyword>
<sequence length="541" mass="63449">MNILTNFIFKSYLYYIYLITNKYMDVNVYKKFISMSTYTTNCYFINTDGIIDLLHSLNKNTVYMVHNLVIKFIEHINTANTVKTNNLLKSVFYKFNEVFSTELISINIVKIFDKIILIFNTYSDFVKTLENTNKFTNFINSCEYDNIVIFIKEINSNYKNSLNTVFKKYNLSYNVSIEDYIVYPVNNVQKTQLKNFKIKKFLNFYLYNNLTINITDTYIKSLLPYIQKINLTYKKKDLHSVHNYLNIYLKNNINLIEPVLKSINKAFYRSNTSKPLNNFLFCGPSGSGKTELAKILTYSIFKSLKYLIKLNMSEYMEAHSISKILGAPPGYVGYNEGNDFINKVKSLNKSVILFDEIEKAHKSINDLMLQILEEGKLTLANGDVLTFNNSFIIFTSNLGCDNTLTFKDCNIYKQTIFKSIKNFFKPEFLSRINNTLIFDPVSVGMCFNILDTILIKLNINKGYYFYNINNKLKEEFIKYSYNILYGLRPLYKINELLSVKISEHNNRFPNIIPTYMPGSSLLESLNIINFKYFYNSYNYNF</sequence>
<dbReference type="PANTHER" id="PTHR11638:SF18">
    <property type="entry name" value="HEAT SHOCK PROTEIN 104"/>
    <property type="match status" value="1"/>
</dbReference>
<dbReference type="InterPro" id="IPR003593">
    <property type="entry name" value="AAA+_ATPase"/>
</dbReference>
<feature type="domain" description="AAA+ ATPase" evidence="3">
    <location>
        <begin position="275"/>
        <end position="438"/>
    </location>
</feature>
<dbReference type="InterPro" id="IPR001270">
    <property type="entry name" value="ClpA/B"/>
</dbReference>
<dbReference type="CDD" id="cd19499">
    <property type="entry name" value="RecA-like_ClpB_Hsp104-like"/>
    <property type="match status" value="1"/>
</dbReference>
<keyword evidence="2" id="KW-0067">ATP-binding</keyword>
<dbReference type="GeneID" id="26044053"/>
<dbReference type="InterPro" id="IPR027417">
    <property type="entry name" value="P-loop_NTPase"/>
</dbReference>
<organism evidence="4">
    <name type="scientific">Babesia orientalis</name>
    <dbReference type="NCBI Taxonomy" id="273649"/>
    <lineage>
        <taxon>Eukaryota</taxon>
        <taxon>Sar</taxon>
        <taxon>Alveolata</taxon>
        <taxon>Apicomplexa</taxon>
        <taxon>Aconoidasida</taxon>
        <taxon>Piroplasmida</taxon>
        <taxon>Babesiidae</taxon>
        <taxon>Babesia</taxon>
    </lineage>
</organism>
<gene>
    <name evidence="4" type="primary">clpC2</name>
</gene>
<protein>
    <submittedName>
        <fullName evidence="4">ATP-dependent Clp protease</fullName>
    </submittedName>
</protein>
<dbReference type="RefSeq" id="YP_009170349.1">
    <property type="nucleotide sequence ID" value="NC_028029.1"/>
</dbReference>
<dbReference type="GO" id="GO:0005737">
    <property type="term" value="C:cytoplasm"/>
    <property type="evidence" value="ECO:0007669"/>
    <property type="project" value="TreeGrafter"/>
</dbReference>
<dbReference type="GO" id="GO:0005524">
    <property type="term" value="F:ATP binding"/>
    <property type="evidence" value="ECO:0007669"/>
    <property type="project" value="UniProtKB-KW"/>
</dbReference>
<proteinExistence type="predicted"/>
<dbReference type="SUPFAM" id="SSF52540">
    <property type="entry name" value="P-loop containing nucleoside triphosphate hydrolases"/>
    <property type="match status" value="1"/>
</dbReference>
<dbReference type="GO" id="GO:0006508">
    <property type="term" value="P:proteolysis"/>
    <property type="evidence" value="ECO:0007669"/>
    <property type="project" value="UniProtKB-KW"/>
</dbReference>
<name>A0A0M4NGY0_9APIC</name>
<accession>A0A0M4NGY0</accession>
<evidence type="ECO:0000313" key="4">
    <source>
        <dbReference type="EMBL" id="ALE29347.1"/>
    </source>
</evidence>
<dbReference type="InterPro" id="IPR050130">
    <property type="entry name" value="ClpA_ClpB"/>
</dbReference>
<dbReference type="EMBL" id="KT428643">
    <property type="protein sequence ID" value="ALE29347.1"/>
    <property type="molecule type" value="Genomic_DNA"/>
</dbReference>
<dbReference type="AlphaFoldDB" id="A0A0M4NGY0"/>